<dbReference type="GO" id="GO:0034605">
    <property type="term" value="P:cellular response to heat"/>
    <property type="evidence" value="ECO:0007669"/>
    <property type="project" value="TreeGrafter"/>
</dbReference>
<accession>A0A645J670</accession>
<evidence type="ECO:0000256" key="1">
    <source>
        <dbReference type="ARBA" id="ARBA00022741"/>
    </source>
</evidence>
<protein>
    <submittedName>
        <fullName evidence="4">Chaperone protein ClpB</fullName>
    </submittedName>
</protein>
<keyword evidence="2" id="KW-0067">ATP-binding</keyword>
<dbReference type="GO" id="GO:0005524">
    <property type="term" value="F:ATP binding"/>
    <property type="evidence" value="ECO:0007669"/>
    <property type="project" value="UniProtKB-KW"/>
</dbReference>
<dbReference type="AlphaFoldDB" id="A0A645J670"/>
<evidence type="ECO:0000259" key="3">
    <source>
        <dbReference type="SMART" id="SM01086"/>
    </source>
</evidence>
<reference evidence="4" key="1">
    <citation type="submission" date="2019-08" db="EMBL/GenBank/DDBJ databases">
        <authorList>
            <person name="Kucharzyk K."/>
            <person name="Murdoch R.W."/>
            <person name="Higgins S."/>
            <person name="Loffler F."/>
        </authorList>
    </citation>
    <scope>NUCLEOTIDE SEQUENCE</scope>
</reference>
<dbReference type="SUPFAM" id="SSF52540">
    <property type="entry name" value="P-loop containing nucleoside triphosphate hydrolases"/>
    <property type="match status" value="1"/>
</dbReference>
<dbReference type="EMBL" id="VSSQ01132991">
    <property type="protein sequence ID" value="MPN59225.1"/>
    <property type="molecule type" value="Genomic_DNA"/>
</dbReference>
<comment type="caution">
    <text evidence="4">The sequence shown here is derived from an EMBL/GenBank/DDBJ whole genome shotgun (WGS) entry which is preliminary data.</text>
</comment>
<dbReference type="PANTHER" id="PTHR11638">
    <property type="entry name" value="ATP-DEPENDENT CLP PROTEASE"/>
    <property type="match status" value="1"/>
</dbReference>
<keyword evidence="1" id="KW-0547">Nucleotide-binding</keyword>
<dbReference type="PANTHER" id="PTHR11638:SF18">
    <property type="entry name" value="HEAT SHOCK PROTEIN 104"/>
    <property type="match status" value="1"/>
</dbReference>
<dbReference type="Pfam" id="PF10431">
    <property type="entry name" value="ClpB_D2-small"/>
    <property type="match status" value="1"/>
</dbReference>
<name>A0A645J670_9ZZZZ</name>
<organism evidence="4">
    <name type="scientific">bioreactor metagenome</name>
    <dbReference type="NCBI Taxonomy" id="1076179"/>
    <lineage>
        <taxon>unclassified sequences</taxon>
        <taxon>metagenomes</taxon>
        <taxon>ecological metagenomes</taxon>
    </lineage>
</organism>
<dbReference type="InterPro" id="IPR019489">
    <property type="entry name" value="Clp_ATPase_C"/>
</dbReference>
<evidence type="ECO:0000313" key="4">
    <source>
        <dbReference type="EMBL" id="MPN59225.1"/>
    </source>
</evidence>
<evidence type="ECO:0000256" key="2">
    <source>
        <dbReference type="ARBA" id="ARBA00022840"/>
    </source>
</evidence>
<dbReference type="InterPro" id="IPR027417">
    <property type="entry name" value="P-loop_NTPase"/>
</dbReference>
<dbReference type="InterPro" id="IPR050130">
    <property type="entry name" value="ClpA_ClpB"/>
</dbReference>
<gene>
    <name evidence="4" type="primary">clpB_40</name>
    <name evidence="4" type="ORF">SDC9_206946</name>
</gene>
<dbReference type="SMART" id="SM01086">
    <property type="entry name" value="ClpB_D2-small"/>
    <property type="match status" value="1"/>
</dbReference>
<dbReference type="GO" id="GO:0005737">
    <property type="term" value="C:cytoplasm"/>
    <property type="evidence" value="ECO:0007669"/>
    <property type="project" value="TreeGrafter"/>
</dbReference>
<sequence length="108" mass="12295">MFNTLTKDDICKIIDIELNDLYKRIENAGYRVIIDDDAKQFVAEEGYDPQYGARPLKRAIQKFIEDPLAEAIIGGKAKIGNLLKIEIDTENQDVSENPQKKLKVTIIE</sequence>
<proteinExistence type="predicted"/>
<feature type="domain" description="Clp ATPase C-terminal" evidence="3">
    <location>
        <begin position="5"/>
        <end position="94"/>
    </location>
</feature>
<dbReference type="GO" id="GO:0016887">
    <property type="term" value="F:ATP hydrolysis activity"/>
    <property type="evidence" value="ECO:0007669"/>
    <property type="project" value="TreeGrafter"/>
</dbReference>
<dbReference type="Gene3D" id="1.10.8.60">
    <property type="match status" value="1"/>
</dbReference>